<organism evidence="1 2">
    <name type="scientific">Clostridium paraputrificum</name>
    <dbReference type="NCBI Taxonomy" id="29363"/>
    <lineage>
        <taxon>Bacteria</taxon>
        <taxon>Bacillati</taxon>
        <taxon>Bacillota</taxon>
        <taxon>Clostridia</taxon>
        <taxon>Eubacteriales</taxon>
        <taxon>Clostridiaceae</taxon>
        <taxon>Clostridium</taxon>
    </lineage>
</organism>
<name>A0A1B8RSZ0_9CLOT</name>
<dbReference type="OrthoDB" id="10003852at2"/>
<dbReference type="AlphaFoldDB" id="A0A1B8RSZ0"/>
<dbReference type="Proteomes" id="UP000092714">
    <property type="component" value="Unassembled WGS sequence"/>
</dbReference>
<evidence type="ECO:0000313" key="1">
    <source>
        <dbReference type="EMBL" id="OBY11953.1"/>
    </source>
</evidence>
<dbReference type="RefSeq" id="WP_065254358.1">
    <property type="nucleotide sequence ID" value="NZ_JAQLCW010000017.1"/>
</dbReference>
<sequence length="554" mass="63579">MKECNFIKNCFYNKNYIFILFNQNMTLSGDYSILNSNNYLIIKDSLKIKLTKFYSNVYSYNSNYATFRINDSYFFENALLKCGYIDTNNVKFINSASGYTQDICTTIPIEKKDFYLSITKCNFYSYKNNSVSLINKNSIPYYELFKDDFFVITPLGKFVPNSIIKKSVDEYEFLFNEEIISTPEDEITLYSIASPLSTDVLGDRIKGNESNKVYNSIPTTIKNVSITSYLYNILKLRVDFNSPILRYDSSDFDVYINGVIAPSYGHSSYKSEGIFLTLYNINSFNYNYDELLVKSSNNTFIYTLDFRGFKVYDPVGKAADTFIALCGTIEKDISSSILKLNLEFNKTLFKNFTTLSKGILSSSKDKISLNIEGIGTLNLYGSDFYSYYNKEYIAECTINEDILNIAIDLIEDDFYSTNINKTNYISFSPNQNLQSVDGTYILISYEASVTFSPPPTLTIYPLDEGNEWSILGKTIANPVTLIVDRSKTLRNYGNLNEKTTFLNDLYIVHDDSKNIYDDVTITFTNIKASNIYVNLPDEYNLVIESSTIDYQKIY</sequence>
<evidence type="ECO:0000313" key="2">
    <source>
        <dbReference type="Proteomes" id="UP000092714"/>
    </source>
</evidence>
<gene>
    <name evidence="1" type="ORF">CP373A1_03255</name>
</gene>
<comment type="caution">
    <text evidence="1">The sequence shown here is derived from an EMBL/GenBank/DDBJ whole genome shotgun (WGS) entry which is preliminary data.</text>
</comment>
<protein>
    <submittedName>
        <fullName evidence="1">Uncharacterized protein</fullName>
    </submittedName>
</protein>
<dbReference type="EMBL" id="MAPZ01000010">
    <property type="protein sequence ID" value="OBY11953.1"/>
    <property type="molecule type" value="Genomic_DNA"/>
</dbReference>
<reference evidence="1 2" key="1">
    <citation type="submission" date="2016-06" db="EMBL/GenBank/DDBJ databases">
        <authorList>
            <person name="Kjaerup R.B."/>
            <person name="Dalgaard T.S."/>
            <person name="Juul-Madsen H.R."/>
        </authorList>
    </citation>
    <scope>NUCLEOTIDE SEQUENCE [LARGE SCALE GENOMIC DNA]</scope>
    <source>
        <strain evidence="1 2">373-A1</strain>
    </source>
</reference>
<keyword evidence="2" id="KW-1185">Reference proteome</keyword>
<accession>A0A1B8RSZ0</accession>
<proteinExistence type="predicted"/>